<gene>
    <name evidence="5" type="ORF">bsdtw1_02372</name>
</gene>
<keyword evidence="4" id="KW-0720">Serine protease</keyword>
<sequence length="201" mass="22908">MLILTSNGLSSDNIIKKMKEYCVSLSKAVIVTTASAEYKENDWHVPRLTEELKSLGLLVDYFDFDCQNPQLLLNYDVIEINGGNPFYLLNSMKKANCEDIMGKLIREKIVVGVSAGSIVLQNNINLIAQYSPELNYNVNLTDLSGFGFSPIELLPHYSRFITKFERFEEIAKEYETTNNCKVIRIDDGQAVIVDSRDYWMI</sequence>
<dbReference type="AlphaFoldDB" id="A0A6V8SHJ7"/>
<keyword evidence="2" id="KW-0645">Protease</keyword>
<evidence type="ECO:0000313" key="6">
    <source>
        <dbReference type="Proteomes" id="UP000580568"/>
    </source>
</evidence>
<comment type="similarity">
    <text evidence="1">Belongs to the peptidase S51 family.</text>
</comment>
<evidence type="ECO:0000256" key="1">
    <source>
        <dbReference type="ARBA" id="ARBA00006534"/>
    </source>
</evidence>
<protein>
    <recommendedName>
        <fullName evidence="7">Peptidase E</fullName>
    </recommendedName>
</protein>
<dbReference type="InterPro" id="IPR005320">
    <property type="entry name" value="Peptidase_S51"/>
</dbReference>
<evidence type="ECO:0000256" key="4">
    <source>
        <dbReference type="ARBA" id="ARBA00022825"/>
    </source>
</evidence>
<dbReference type="Proteomes" id="UP000580568">
    <property type="component" value="Unassembled WGS sequence"/>
</dbReference>
<dbReference type="InterPro" id="IPR029062">
    <property type="entry name" value="Class_I_gatase-like"/>
</dbReference>
<evidence type="ECO:0000313" key="5">
    <source>
        <dbReference type="EMBL" id="GFP76271.1"/>
    </source>
</evidence>
<evidence type="ECO:0000256" key="3">
    <source>
        <dbReference type="ARBA" id="ARBA00022801"/>
    </source>
</evidence>
<reference evidence="5 6" key="1">
    <citation type="submission" date="2020-07" db="EMBL/GenBank/DDBJ databases">
        <title>A new beta-1,3-glucan-decomposing anaerobic bacterium isolated from anoxic soil subjected to biological soil disinfestation.</title>
        <authorList>
            <person name="Ueki A."/>
            <person name="Tonouchi A."/>
        </authorList>
    </citation>
    <scope>NUCLEOTIDE SEQUENCE [LARGE SCALE GENOMIC DNA]</scope>
    <source>
        <strain evidence="5 6">TW1</strain>
    </source>
</reference>
<evidence type="ECO:0000256" key="2">
    <source>
        <dbReference type="ARBA" id="ARBA00022670"/>
    </source>
</evidence>
<dbReference type="PANTHER" id="PTHR20842:SF0">
    <property type="entry name" value="ALPHA-ASPARTYL DIPEPTIDASE"/>
    <property type="match status" value="1"/>
</dbReference>
<accession>A0A6V8SHJ7</accession>
<organism evidence="5 6">
    <name type="scientific">Clostridium fungisolvens</name>
    <dbReference type="NCBI Taxonomy" id="1604897"/>
    <lineage>
        <taxon>Bacteria</taxon>
        <taxon>Bacillati</taxon>
        <taxon>Bacillota</taxon>
        <taxon>Clostridia</taxon>
        <taxon>Eubacteriales</taxon>
        <taxon>Clostridiaceae</taxon>
        <taxon>Clostridium</taxon>
    </lineage>
</organism>
<dbReference type="EMBL" id="BLZR01000001">
    <property type="protein sequence ID" value="GFP76271.1"/>
    <property type="molecule type" value="Genomic_DNA"/>
</dbReference>
<name>A0A6V8SHJ7_9CLOT</name>
<dbReference type="RefSeq" id="WP_183277710.1">
    <property type="nucleotide sequence ID" value="NZ_BLZR01000001.1"/>
</dbReference>
<keyword evidence="3" id="KW-0378">Hydrolase</keyword>
<proteinExistence type="inferred from homology"/>
<dbReference type="Pfam" id="PF03575">
    <property type="entry name" value="Peptidase_S51"/>
    <property type="match status" value="1"/>
</dbReference>
<evidence type="ECO:0008006" key="7">
    <source>
        <dbReference type="Google" id="ProtNLM"/>
    </source>
</evidence>
<dbReference type="GO" id="GO:0008236">
    <property type="term" value="F:serine-type peptidase activity"/>
    <property type="evidence" value="ECO:0007669"/>
    <property type="project" value="UniProtKB-KW"/>
</dbReference>
<dbReference type="GO" id="GO:0006508">
    <property type="term" value="P:proteolysis"/>
    <property type="evidence" value="ECO:0007669"/>
    <property type="project" value="UniProtKB-KW"/>
</dbReference>
<dbReference type="Gene3D" id="3.40.50.880">
    <property type="match status" value="1"/>
</dbReference>
<comment type="caution">
    <text evidence="5">The sequence shown here is derived from an EMBL/GenBank/DDBJ whole genome shotgun (WGS) entry which is preliminary data.</text>
</comment>
<dbReference type="SUPFAM" id="SSF52317">
    <property type="entry name" value="Class I glutamine amidotransferase-like"/>
    <property type="match status" value="1"/>
</dbReference>
<keyword evidence="6" id="KW-1185">Reference proteome</keyword>
<dbReference type="PANTHER" id="PTHR20842">
    <property type="entry name" value="PROTEASE S51 ALPHA-ASPARTYL DIPEPTIDASE"/>
    <property type="match status" value="1"/>
</dbReference>